<accession>X0SSK8</accession>
<comment type="caution">
    <text evidence="1">The sequence shown here is derived from an EMBL/GenBank/DDBJ whole genome shotgun (WGS) entry which is preliminary data.</text>
</comment>
<dbReference type="Gene3D" id="2.10.260.10">
    <property type="match status" value="1"/>
</dbReference>
<dbReference type="InterPro" id="IPR037914">
    <property type="entry name" value="SpoVT-AbrB_sf"/>
</dbReference>
<reference evidence="1" key="1">
    <citation type="journal article" date="2014" name="Front. Microbiol.">
        <title>High frequency of phylogenetically diverse reductive dehalogenase-homologous genes in deep subseafloor sedimentary metagenomes.</title>
        <authorList>
            <person name="Kawai M."/>
            <person name="Futagami T."/>
            <person name="Toyoda A."/>
            <person name="Takaki Y."/>
            <person name="Nishi S."/>
            <person name="Hori S."/>
            <person name="Arai W."/>
            <person name="Tsubouchi T."/>
            <person name="Morono Y."/>
            <person name="Uchiyama I."/>
            <person name="Ito T."/>
            <person name="Fujiyama A."/>
            <person name="Inagaki F."/>
            <person name="Takami H."/>
        </authorList>
    </citation>
    <scope>NUCLEOTIDE SEQUENCE</scope>
    <source>
        <strain evidence="1">Expedition CK06-06</strain>
    </source>
</reference>
<dbReference type="EMBL" id="BARS01002319">
    <property type="protein sequence ID" value="GAF84148.1"/>
    <property type="molecule type" value="Genomic_DNA"/>
</dbReference>
<protein>
    <recommendedName>
        <fullName evidence="2">SpoVT-AbrB domain-containing protein</fullName>
    </recommendedName>
</protein>
<evidence type="ECO:0008006" key="2">
    <source>
        <dbReference type="Google" id="ProtNLM"/>
    </source>
</evidence>
<sequence length="73" mass="8308">MSEVFKAKLRKIGNSLGIIVPSYIIEGLNFHKGDVVHVVIPPSENIKRNKLLISLVGIDKNKSSFKREKEDRY</sequence>
<proteinExistence type="predicted"/>
<evidence type="ECO:0000313" key="1">
    <source>
        <dbReference type="EMBL" id="GAF84148.1"/>
    </source>
</evidence>
<gene>
    <name evidence="1" type="ORF">S01H1_04389</name>
</gene>
<dbReference type="AlphaFoldDB" id="X0SSK8"/>
<name>X0SSK8_9ZZZZ</name>
<dbReference type="SUPFAM" id="SSF89447">
    <property type="entry name" value="AbrB/MazE/MraZ-like"/>
    <property type="match status" value="1"/>
</dbReference>
<organism evidence="1">
    <name type="scientific">marine sediment metagenome</name>
    <dbReference type="NCBI Taxonomy" id="412755"/>
    <lineage>
        <taxon>unclassified sequences</taxon>
        <taxon>metagenomes</taxon>
        <taxon>ecological metagenomes</taxon>
    </lineage>
</organism>